<dbReference type="EMBL" id="KV921317">
    <property type="protein sequence ID" value="ORE19074.1"/>
    <property type="molecule type" value="Genomic_DNA"/>
</dbReference>
<organism evidence="2 3">
    <name type="scientific">Rhizopus microsporus</name>
    <dbReference type="NCBI Taxonomy" id="58291"/>
    <lineage>
        <taxon>Eukaryota</taxon>
        <taxon>Fungi</taxon>
        <taxon>Fungi incertae sedis</taxon>
        <taxon>Mucoromycota</taxon>
        <taxon>Mucoromycotina</taxon>
        <taxon>Mucoromycetes</taxon>
        <taxon>Mucorales</taxon>
        <taxon>Mucorineae</taxon>
        <taxon>Rhizopodaceae</taxon>
        <taxon>Rhizopus</taxon>
    </lineage>
</organism>
<proteinExistence type="predicted"/>
<reference evidence="2 3" key="1">
    <citation type="journal article" date="2016" name="Proc. Natl. Acad. Sci. U.S.A.">
        <title>Lipid metabolic changes in an early divergent fungus govern the establishment of a mutualistic symbiosis with endobacteria.</title>
        <authorList>
            <person name="Lastovetsky O.A."/>
            <person name="Gaspar M.L."/>
            <person name="Mondo S.J."/>
            <person name="LaButti K.M."/>
            <person name="Sandor L."/>
            <person name="Grigoriev I.V."/>
            <person name="Henry S.A."/>
            <person name="Pawlowska T.E."/>
        </authorList>
    </citation>
    <scope>NUCLEOTIDE SEQUENCE [LARGE SCALE GENOMIC DNA]</scope>
    <source>
        <strain evidence="2 3">ATCC 11559</strain>
    </source>
</reference>
<sequence>MLYQELGLLLLFIFRYKVHFDTLIVFHLFIGPTLHVYGALISKNHNTSSGKNVTVNEDTADIVYVDSSLWRSNGPSVVDKTYAEMSMLSSKTTKQYICHLLNLLKDTELDIANEEIKRSDASKLEVDKARVRVLETAKRQSHLCFQTTRTTTITFHESELWAQYEKYNNRSVLSVRFRSNSLGR</sequence>
<protein>
    <submittedName>
        <fullName evidence="2">Uncharacterized protein</fullName>
    </submittedName>
</protein>
<evidence type="ECO:0000313" key="3">
    <source>
        <dbReference type="Proteomes" id="UP000242381"/>
    </source>
</evidence>
<dbReference type="AlphaFoldDB" id="A0A1X0S485"/>
<keyword evidence="1" id="KW-0472">Membrane</keyword>
<gene>
    <name evidence="2" type="ORF">BCV71DRAFT_284319</name>
</gene>
<accession>A0A1X0S485</accession>
<keyword evidence="1" id="KW-1133">Transmembrane helix</keyword>
<evidence type="ECO:0000313" key="2">
    <source>
        <dbReference type="EMBL" id="ORE19074.1"/>
    </source>
</evidence>
<name>A0A1X0S485_RHIZD</name>
<evidence type="ECO:0000256" key="1">
    <source>
        <dbReference type="SAM" id="Phobius"/>
    </source>
</evidence>
<keyword evidence="1" id="KW-0812">Transmembrane</keyword>
<feature type="transmembrane region" description="Helical" evidence="1">
    <location>
        <begin position="20"/>
        <end position="41"/>
    </location>
</feature>
<dbReference type="Proteomes" id="UP000242381">
    <property type="component" value="Unassembled WGS sequence"/>
</dbReference>